<dbReference type="NCBIfam" id="NF009884">
    <property type="entry name" value="PRK13343.1"/>
    <property type="match status" value="1"/>
</dbReference>
<keyword evidence="7 12" id="KW-1278">Translocase</keyword>
<feature type="region of interest" description="Disordered" evidence="13">
    <location>
        <begin position="115"/>
        <end position="138"/>
    </location>
</feature>
<keyword evidence="6 12" id="KW-0067">ATP-binding</keyword>
<reference evidence="17 18" key="1">
    <citation type="submission" date="2021-06" db="EMBL/GenBank/DDBJ databases">
        <title>Bacillus sp. RD4P76, an endophyte from a halophyte.</title>
        <authorList>
            <person name="Sun J.-Q."/>
        </authorList>
    </citation>
    <scope>NUCLEOTIDE SEQUENCE [LARGE SCALE GENOMIC DNA]</scope>
    <source>
        <strain evidence="17 18">CGMCC 1.15917</strain>
    </source>
</reference>
<feature type="site" description="Required for activity" evidence="12">
    <location>
        <position position="362"/>
    </location>
</feature>
<evidence type="ECO:0000259" key="14">
    <source>
        <dbReference type="Pfam" id="PF00006"/>
    </source>
</evidence>
<evidence type="ECO:0000256" key="10">
    <source>
        <dbReference type="ARBA" id="ARBA00023196"/>
    </source>
</evidence>
<evidence type="ECO:0000256" key="12">
    <source>
        <dbReference type="HAMAP-Rule" id="MF_01346"/>
    </source>
</evidence>
<dbReference type="Pfam" id="PF00006">
    <property type="entry name" value="ATP-synt_ab"/>
    <property type="match status" value="1"/>
</dbReference>
<evidence type="ECO:0000256" key="11">
    <source>
        <dbReference type="ARBA" id="ARBA00023310"/>
    </source>
</evidence>
<comment type="function">
    <text evidence="1 12">Produces ATP from ADP in the presence of a proton gradient across the membrane. The alpha chain is a regulatory subunit.</text>
</comment>
<feature type="domain" description="ATPase F1/V1/A1 complex alpha/beta subunit N-terminal" evidence="16">
    <location>
        <begin position="26"/>
        <end position="92"/>
    </location>
</feature>
<keyword evidence="9 12" id="KW-0472">Membrane</keyword>
<keyword evidence="8 12" id="KW-0406">Ion transport</keyword>
<gene>
    <name evidence="12 17" type="primary">atpA</name>
    <name evidence="17" type="ORF">KS419_14375</name>
</gene>
<protein>
    <recommendedName>
        <fullName evidence="12">ATP synthase subunit alpha</fullName>
        <ecNumber evidence="12">7.1.2.2</ecNumber>
    </recommendedName>
    <alternativeName>
        <fullName evidence="12">ATP synthase F1 sector subunit alpha</fullName>
    </alternativeName>
    <alternativeName>
        <fullName evidence="12">F-ATPase subunit alpha</fullName>
    </alternativeName>
</protein>
<keyword evidence="4 12" id="KW-0813">Transport</keyword>
<dbReference type="NCBIfam" id="TIGR00962">
    <property type="entry name" value="atpA"/>
    <property type="match status" value="1"/>
</dbReference>
<comment type="caution">
    <text evidence="17">The sequence shown here is derived from an EMBL/GenBank/DDBJ whole genome shotgun (WGS) entry which is preliminary data.</text>
</comment>
<keyword evidence="10 12" id="KW-0139">CF(1)</keyword>
<comment type="catalytic activity">
    <reaction evidence="12">
        <text>ATP + H2O + 4 H(+)(in) = ADP + phosphate + 5 H(+)(out)</text>
        <dbReference type="Rhea" id="RHEA:57720"/>
        <dbReference type="ChEBI" id="CHEBI:15377"/>
        <dbReference type="ChEBI" id="CHEBI:15378"/>
        <dbReference type="ChEBI" id="CHEBI:30616"/>
        <dbReference type="ChEBI" id="CHEBI:43474"/>
        <dbReference type="ChEBI" id="CHEBI:456216"/>
        <dbReference type="EC" id="7.1.2.2"/>
    </reaction>
</comment>
<feature type="domain" description="ATP synthase alpha subunit C-terminal" evidence="15">
    <location>
        <begin position="371"/>
        <end position="494"/>
    </location>
</feature>
<comment type="similarity">
    <text evidence="3 12">Belongs to the ATPase alpha/beta chains family.</text>
</comment>
<dbReference type="PROSITE" id="PS00152">
    <property type="entry name" value="ATPASE_ALPHA_BETA"/>
    <property type="match status" value="1"/>
</dbReference>
<evidence type="ECO:0000256" key="7">
    <source>
        <dbReference type="ARBA" id="ARBA00022967"/>
    </source>
</evidence>
<dbReference type="InterPro" id="IPR033732">
    <property type="entry name" value="ATP_synth_F1_a_nt-bd_dom"/>
</dbReference>
<dbReference type="HAMAP" id="MF_01346">
    <property type="entry name" value="ATP_synth_alpha_bact"/>
    <property type="match status" value="1"/>
</dbReference>
<dbReference type="RefSeq" id="WP_217067088.1">
    <property type="nucleotide sequence ID" value="NZ_JAHQCS010000116.1"/>
</dbReference>
<evidence type="ECO:0000256" key="6">
    <source>
        <dbReference type="ARBA" id="ARBA00022840"/>
    </source>
</evidence>
<dbReference type="EMBL" id="JAHQCS010000116">
    <property type="protein sequence ID" value="MBU9712913.1"/>
    <property type="molecule type" value="Genomic_DNA"/>
</dbReference>
<dbReference type="PIRSF" id="PIRSF039088">
    <property type="entry name" value="F_ATPase_subunit_alpha"/>
    <property type="match status" value="1"/>
</dbReference>
<dbReference type="InterPro" id="IPR004100">
    <property type="entry name" value="ATPase_F1/V1/A1_a/bsu_N"/>
</dbReference>
<dbReference type="InterPro" id="IPR005294">
    <property type="entry name" value="ATP_synth_F1_asu"/>
</dbReference>
<evidence type="ECO:0000256" key="3">
    <source>
        <dbReference type="ARBA" id="ARBA00008936"/>
    </source>
</evidence>
<dbReference type="CDD" id="cd18113">
    <property type="entry name" value="ATP-synt_F1_alpha_C"/>
    <property type="match status" value="1"/>
</dbReference>
<dbReference type="InterPro" id="IPR000194">
    <property type="entry name" value="ATPase_F1/V1/A1_a/bsu_nucl-bd"/>
</dbReference>
<keyword evidence="18" id="KW-1185">Reference proteome</keyword>
<sequence>MSIRADEISSLIKKQIEGYQSEIEVNDVGTVIRVGDGIAVAHGLESAMAGELLEFSNGVMGMAQNLEEDTVGIIILGPYTEIREGDEVRRTGRIMEVPVGEQLLGRVVNSLGQPVDGQGPIETTKTRPIESPAPGVMDRKSVHEPLQTGIKSIDALIPIGRGQRELIIGDRQTGKTAIAIDTIINQKNENMICIYVAIGQKESTVAGVVETLREHGALDYTIVVTASASQPAPLLFLAPYAGVTMGEEFMYNGKHVLVIYDDLTKQASAYRELSLLLRRPPGREAYPGDVFYLHSRLLERAAKLSDAKGAGSLTALPFIETQAGDISAYIPTNVISITDGQIFLQSNLFFSGIRPAVDAGLSVSRVGGSAQIKAMKKVAGTLRLDLASYRELEAFAQFGSDLDKSTQAKLNRGARTVEVLKQGLHQPLSVEKQVVILFALTKGHLDDVEVADIQRFESELFTFLEHNNKDLLDHIKTTGGLPEEADLKKAIEDFKNTFSAS</sequence>
<evidence type="ECO:0000256" key="2">
    <source>
        <dbReference type="ARBA" id="ARBA00004370"/>
    </source>
</evidence>
<feature type="binding site" evidence="12">
    <location>
        <begin position="169"/>
        <end position="176"/>
    </location>
    <ligand>
        <name>ATP</name>
        <dbReference type="ChEBI" id="CHEBI:30616"/>
    </ligand>
</feature>
<evidence type="ECO:0000256" key="13">
    <source>
        <dbReference type="SAM" id="MobiDB-lite"/>
    </source>
</evidence>
<organism evidence="17 18">
    <name type="scientific">Evansella tamaricis</name>
    <dbReference type="NCBI Taxonomy" id="2069301"/>
    <lineage>
        <taxon>Bacteria</taxon>
        <taxon>Bacillati</taxon>
        <taxon>Bacillota</taxon>
        <taxon>Bacilli</taxon>
        <taxon>Bacillales</taxon>
        <taxon>Bacillaceae</taxon>
        <taxon>Evansella</taxon>
    </lineage>
</organism>
<evidence type="ECO:0000259" key="15">
    <source>
        <dbReference type="Pfam" id="PF00306"/>
    </source>
</evidence>
<dbReference type="InterPro" id="IPR020003">
    <property type="entry name" value="ATPase_a/bsu_AS"/>
</dbReference>
<accession>A0ABS6JKS7</accession>
<dbReference type="PANTHER" id="PTHR48082">
    <property type="entry name" value="ATP SYNTHASE SUBUNIT ALPHA, MITOCHONDRIAL"/>
    <property type="match status" value="1"/>
</dbReference>
<name>A0ABS6JKS7_9BACI</name>
<dbReference type="Pfam" id="PF02874">
    <property type="entry name" value="ATP-synt_ab_N"/>
    <property type="match status" value="1"/>
</dbReference>
<evidence type="ECO:0000256" key="1">
    <source>
        <dbReference type="ARBA" id="ARBA00003784"/>
    </source>
</evidence>
<dbReference type="Pfam" id="PF00306">
    <property type="entry name" value="ATP-synt_ab_C"/>
    <property type="match status" value="1"/>
</dbReference>
<dbReference type="EC" id="7.1.2.2" evidence="12"/>
<dbReference type="CDD" id="cd01132">
    <property type="entry name" value="F1-ATPase_alpha_CD"/>
    <property type="match status" value="1"/>
</dbReference>
<comment type="subcellular location">
    <subcellularLocation>
        <location evidence="12">Cell membrane</location>
        <topology evidence="12">Peripheral membrane protein</topology>
    </subcellularLocation>
    <subcellularLocation>
        <location evidence="2">Membrane</location>
    </subcellularLocation>
</comment>
<evidence type="ECO:0000256" key="4">
    <source>
        <dbReference type="ARBA" id="ARBA00022448"/>
    </source>
</evidence>
<keyword evidence="11 12" id="KW-0066">ATP synthesis</keyword>
<feature type="domain" description="ATPase F1/V1/A1 complex alpha/beta subunit nucleotide-binding" evidence="14">
    <location>
        <begin position="149"/>
        <end position="364"/>
    </location>
</feature>
<evidence type="ECO:0000256" key="9">
    <source>
        <dbReference type="ARBA" id="ARBA00023136"/>
    </source>
</evidence>
<proteinExistence type="inferred from homology"/>
<dbReference type="Proteomes" id="UP000784880">
    <property type="component" value="Unassembled WGS sequence"/>
</dbReference>
<evidence type="ECO:0000313" key="18">
    <source>
        <dbReference type="Proteomes" id="UP000784880"/>
    </source>
</evidence>
<evidence type="ECO:0000313" key="17">
    <source>
        <dbReference type="EMBL" id="MBU9712913.1"/>
    </source>
</evidence>
<dbReference type="InterPro" id="IPR000793">
    <property type="entry name" value="ATP_synth_asu_C"/>
</dbReference>
<keyword evidence="12" id="KW-1003">Cell membrane</keyword>
<keyword evidence="5 12" id="KW-0547">Nucleotide-binding</keyword>
<keyword evidence="12" id="KW-0375">Hydrogen ion transport</keyword>
<dbReference type="CDD" id="cd18116">
    <property type="entry name" value="ATP-synt_F1_alpha_N"/>
    <property type="match status" value="1"/>
</dbReference>
<evidence type="ECO:0000256" key="8">
    <source>
        <dbReference type="ARBA" id="ARBA00023065"/>
    </source>
</evidence>
<dbReference type="PANTHER" id="PTHR48082:SF2">
    <property type="entry name" value="ATP SYNTHASE SUBUNIT ALPHA, MITOCHONDRIAL"/>
    <property type="match status" value="1"/>
</dbReference>
<evidence type="ECO:0000259" key="16">
    <source>
        <dbReference type="Pfam" id="PF02874"/>
    </source>
</evidence>
<evidence type="ECO:0000256" key="5">
    <source>
        <dbReference type="ARBA" id="ARBA00022741"/>
    </source>
</evidence>